<evidence type="ECO:0000313" key="3">
    <source>
        <dbReference type="EMBL" id="QLH75846.1"/>
    </source>
</evidence>
<dbReference type="Proteomes" id="UP000509667">
    <property type="component" value="Chromosome"/>
</dbReference>
<sequence>MARKRASRRRFLATVLGASTVGLSGCGSDGDATTTPGDAGTETPRNTPTPTAAATPTDTPEPTDTPTPTDTQTPTDTAEPTATATATPGASSFASWPTFMRNDEHWGHHSEAAGPHESVTVDWRAEFDQDAVNATPVLVDGTLYVGAGGSGDDDGSFHALNPVTGETKWSKDLAAPVTSAAAIDSGFAYFGTTDGVFYALNTDDGSVFWEWDLGSTEDFTAPVVVDRGIYVGSTSSRLYKFDALDGGLEWNQNTYGVITAPPVYVDGMVYATSADHELYAVTASGSLQWTKDLGGAANGVAHRRRRLFATSENNTLTQINVRGSTSWETSRGEAFAATPAVTEDHVFAGTRDGTLFAFDVGDGRELWRVTDPSGGVTAPPVVADGTVYVGSRDGNVYAVTAETGDLEWSFATSNNIEDAAPVVAGGRVYIGSQDGTFYALGE</sequence>
<dbReference type="Gene3D" id="2.130.10.10">
    <property type="entry name" value="YVTN repeat-like/Quinoprotein amine dehydrogenase"/>
    <property type="match status" value="1"/>
</dbReference>
<dbReference type="InterPro" id="IPR002372">
    <property type="entry name" value="PQQ_rpt_dom"/>
</dbReference>
<evidence type="ECO:0000259" key="2">
    <source>
        <dbReference type="Pfam" id="PF13360"/>
    </source>
</evidence>
<dbReference type="InterPro" id="IPR015943">
    <property type="entry name" value="WD40/YVTN_repeat-like_dom_sf"/>
</dbReference>
<dbReference type="EMBL" id="CP058910">
    <property type="protein sequence ID" value="QLH75846.1"/>
    <property type="molecule type" value="Genomic_DNA"/>
</dbReference>
<dbReference type="SMART" id="SM00564">
    <property type="entry name" value="PQQ"/>
    <property type="match status" value="7"/>
</dbReference>
<evidence type="ECO:0000256" key="1">
    <source>
        <dbReference type="SAM" id="MobiDB-lite"/>
    </source>
</evidence>
<dbReference type="PANTHER" id="PTHR34512">
    <property type="entry name" value="CELL SURFACE PROTEIN"/>
    <property type="match status" value="1"/>
</dbReference>
<feature type="domain" description="Pyrrolo-quinoline quinone repeat" evidence="2">
    <location>
        <begin position="374"/>
        <end position="440"/>
    </location>
</feature>
<gene>
    <name evidence="3" type="ORF">HZS55_00375</name>
</gene>
<dbReference type="InterPro" id="IPR018391">
    <property type="entry name" value="PQQ_b-propeller_rpt"/>
</dbReference>
<dbReference type="SUPFAM" id="SSF50998">
    <property type="entry name" value="Quinoprotein alcohol dehydrogenase-like"/>
    <property type="match status" value="2"/>
</dbReference>
<dbReference type="Pfam" id="PF13360">
    <property type="entry name" value="PQQ_2"/>
    <property type="match status" value="3"/>
</dbReference>
<dbReference type="InterPro" id="IPR011047">
    <property type="entry name" value="Quinoprotein_ADH-like_sf"/>
</dbReference>
<name>A0A7D5NXN6_9EURY</name>
<dbReference type="Gene3D" id="2.40.128.630">
    <property type="match status" value="2"/>
</dbReference>
<dbReference type="KEGG" id="hrr:HZS55_00375"/>
<protein>
    <submittedName>
        <fullName evidence="3">PQQ-binding-like beta-propeller repeat protein</fullName>
    </submittedName>
</protein>
<accession>A0A7D5NXN6</accession>
<evidence type="ECO:0000313" key="4">
    <source>
        <dbReference type="Proteomes" id="UP000509667"/>
    </source>
</evidence>
<keyword evidence="4" id="KW-1185">Reference proteome</keyword>
<dbReference type="OrthoDB" id="136681at2157"/>
<feature type="region of interest" description="Disordered" evidence="1">
    <location>
        <begin position="16"/>
        <end position="96"/>
    </location>
</feature>
<reference evidence="3 4" key="1">
    <citation type="submission" date="2020-07" db="EMBL/GenBank/DDBJ databases">
        <title>Halosimplex pelagicum sp. nov. and Halosimplex rubrum sp. nov., isolated from salted brown alga Laminaria, and emended description of the genus Halosimplex.</title>
        <authorList>
            <person name="Cui H."/>
        </authorList>
    </citation>
    <scope>NUCLEOTIDE SEQUENCE [LARGE SCALE GENOMIC DNA]</scope>
    <source>
        <strain evidence="3 4">R27</strain>
    </source>
</reference>
<feature type="compositionally biased region" description="Low complexity" evidence="1">
    <location>
        <begin position="29"/>
        <end position="88"/>
    </location>
</feature>
<dbReference type="PANTHER" id="PTHR34512:SF30">
    <property type="entry name" value="OUTER MEMBRANE PROTEIN ASSEMBLY FACTOR BAMB"/>
    <property type="match status" value="1"/>
</dbReference>
<proteinExistence type="predicted"/>
<dbReference type="RefSeq" id="WP_179909792.1">
    <property type="nucleotide sequence ID" value="NZ_CP058910.1"/>
</dbReference>
<feature type="domain" description="Pyrrolo-quinoline quinone repeat" evidence="2">
    <location>
        <begin position="277"/>
        <end position="372"/>
    </location>
</feature>
<organism evidence="3 4">
    <name type="scientific">Halosimplex rubrum</name>
    <dbReference type="NCBI Taxonomy" id="869889"/>
    <lineage>
        <taxon>Archaea</taxon>
        <taxon>Methanobacteriati</taxon>
        <taxon>Methanobacteriota</taxon>
        <taxon>Stenosarchaea group</taxon>
        <taxon>Halobacteria</taxon>
        <taxon>Halobacteriales</taxon>
        <taxon>Haloarculaceae</taxon>
        <taxon>Halosimplex</taxon>
    </lineage>
</organism>
<dbReference type="GeneID" id="56076272"/>
<dbReference type="PROSITE" id="PS51257">
    <property type="entry name" value="PROKAR_LIPOPROTEIN"/>
    <property type="match status" value="1"/>
</dbReference>
<feature type="domain" description="Pyrrolo-quinoline quinone repeat" evidence="2">
    <location>
        <begin position="123"/>
        <end position="218"/>
    </location>
</feature>
<dbReference type="AlphaFoldDB" id="A0A7D5NXN6"/>